<proteinExistence type="predicted"/>
<protein>
    <recommendedName>
        <fullName evidence="2">SbsA Ig-like domain-containing protein</fullName>
    </recommendedName>
</protein>
<dbReference type="RefSeq" id="WP_013968522.1">
    <property type="nucleotide sequence ID" value="NC_015732.1"/>
</dbReference>
<dbReference type="STRING" id="744872.Spica_1063"/>
<dbReference type="PROSITE" id="PS51257">
    <property type="entry name" value="PROKAR_LIPOPROTEIN"/>
    <property type="match status" value="1"/>
</dbReference>
<keyword evidence="4" id="KW-1185">Reference proteome</keyword>
<dbReference type="OrthoDB" id="366664at2"/>
<evidence type="ECO:0000259" key="2">
    <source>
        <dbReference type="Pfam" id="PF13205"/>
    </source>
</evidence>
<feature type="domain" description="SbsA Ig-like" evidence="2">
    <location>
        <begin position="135"/>
        <end position="242"/>
    </location>
</feature>
<evidence type="ECO:0000313" key="4">
    <source>
        <dbReference type="Proteomes" id="UP000000503"/>
    </source>
</evidence>
<sequence length="497" mass="54768">MWKSSSNLLVWLSLCTLGSILISCNIIDLRPIGYSLYPAEADGILPEPFSALKISFDTEMDEREVEKALTVTSRAGSIEGDLHWHGTTLVFVPLSPWKAGIRYNLALKGLVHAKDGRELRLSLDHPFYGLLKGVAPILLSVDPPSGATVAVQVTDTDLSAPHGPPLQFRFSRSMDRKTVQDALTIEGIDRIEWLWSDEDQVLQVTPQKPLNPWTVYRWNLKTSATSREGIPLGKEAQGTFSTNLDAERPRIEATLCFGRTGTDWVELGSTLNDLDIGQALGVRFSEPMNRESLLQALRIEPTLSGYTVQIDERTVGYIPDRPPEPGITYVLIVSADTKDLSALSLEQEYREVFTPSIPYLELRSVQADGALIFSGPFSERPQGVYTAPLQAPEGKLAINLQFSHPFTAEAQIALLKQVNLAPYFPGSLAPVALQRGSWLSDSTVRLVWVGLEGGSVDVPHYYRLSLAGGRSGITTSLQEGLGYWLKEPIVLMLEAQQ</sequence>
<keyword evidence="1" id="KW-0732">Signal</keyword>
<name>F8EXI4_GRAC1</name>
<dbReference type="EMBL" id="CP002868">
    <property type="protein sequence ID" value="AEJ19211.1"/>
    <property type="molecule type" value="Genomic_DNA"/>
</dbReference>
<evidence type="ECO:0000256" key="1">
    <source>
        <dbReference type="ARBA" id="ARBA00022729"/>
    </source>
</evidence>
<evidence type="ECO:0000313" key="3">
    <source>
        <dbReference type="EMBL" id="AEJ19211.1"/>
    </source>
</evidence>
<organism evidence="3 4">
    <name type="scientific">Gracilinema caldarium (strain ATCC 51460 / DSM 7334 / H1)</name>
    <name type="common">Treponema caldarium</name>
    <dbReference type="NCBI Taxonomy" id="744872"/>
    <lineage>
        <taxon>Bacteria</taxon>
        <taxon>Pseudomonadati</taxon>
        <taxon>Spirochaetota</taxon>
        <taxon>Spirochaetia</taxon>
        <taxon>Spirochaetales</taxon>
        <taxon>Breznakiellaceae</taxon>
        <taxon>Gracilinema</taxon>
    </lineage>
</organism>
<accession>F8EXI4</accession>
<dbReference type="AlphaFoldDB" id="F8EXI4"/>
<dbReference type="InterPro" id="IPR032812">
    <property type="entry name" value="SbsA_Ig"/>
</dbReference>
<dbReference type="HOGENOM" id="CLU_548508_0_0_12"/>
<dbReference type="Gene3D" id="2.60.40.3710">
    <property type="match status" value="2"/>
</dbReference>
<gene>
    <name evidence="3" type="ordered locus">Spica_1063</name>
</gene>
<dbReference type="KEGG" id="scd:Spica_1063"/>
<dbReference type="Proteomes" id="UP000000503">
    <property type="component" value="Chromosome"/>
</dbReference>
<dbReference type="eggNOG" id="ENOG5031WXW">
    <property type="taxonomic scope" value="Bacteria"/>
</dbReference>
<dbReference type="Pfam" id="PF13205">
    <property type="entry name" value="Big_5"/>
    <property type="match status" value="1"/>
</dbReference>
<reference evidence="4" key="1">
    <citation type="journal article" date="2013" name="Stand. Genomic Sci.">
        <title>Genome sequence of the thermophilic fresh-water bacterium Spirochaeta caldaria type strain (H1(T)), reclassification of Spirochaeta caldaria, Spirochaeta stenostrepta, and Spirochaeta zuelzerae in the genus Treponema as Treponema caldaria comb. nov., Treponema stenostrepta comb. nov., and Treponema zuelzerae comb. nov., and emendation of the genus Treponema.</title>
        <authorList>
            <person name="Abt B."/>
            <person name="Goker M."/>
            <person name="Scheuner C."/>
            <person name="Han C."/>
            <person name="Lu M."/>
            <person name="Misra M."/>
            <person name="Lapidus A."/>
            <person name="Nolan M."/>
            <person name="Lucas S."/>
            <person name="Hammon N."/>
            <person name="Deshpande S."/>
            <person name="Cheng J.F."/>
            <person name="Tapia R."/>
            <person name="Goodwin L.A."/>
            <person name="Pitluck S."/>
            <person name="Liolios K."/>
            <person name="Pagani I."/>
            <person name="Ivanova N."/>
            <person name="Mavromatis K."/>
            <person name="Mikhailova N."/>
            <person name="Huntemann M."/>
            <person name="Pati A."/>
            <person name="Chen A."/>
            <person name="Palaniappan K."/>
            <person name="Land M."/>
            <person name="Hauser L."/>
            <person name="Jeffries C.D."/>
            <person name="Rohde M."/>
            <person name="Spring S."/>
            <person name="Gronow S."/>
            <person name="Detter J.C."/>
            <person name="Bristow J."/>
            <person name="Eisen J.A."/>
            <person name="Markowitz V."/>
            <person name="Hugenholtz P."/>
            <person name="Kyrpides N.C."/>
            <person name="Woyke T."/>
            <person name="Klenk H.P."/>
        </authorList>
    </citation>
    <scope>NUCLEOTIDE SEQUENCE</scope>
    <source>
        <strain evidence="4">ATCC 51460 / DSM 7334 / H1</strain>
    </source>
</reference>